<dbReference type="AlphaFoldDB" id="A0A6A7Y3E4"/>
<comment type="caution">
    <text evidence="2">The sequence shown here is derived from an EMBL/GenBank/DDBJ whole genome shotgun (WGS) entry which is preliminary data.</text>
</comment>
<evidence type="ECO:0000256" key="1">
    <source>
        <dbReference type="SAM" id="MobiDB-lite"/>
    </source>
</evidence>
<dbReference type="EMBL" id="VWNA01000001">
    <property type="protein sequence ID" value="MQT13603.1"/>
    <property type="molecule type" value="Genomic_DNA"/>
</dbReference>
<sequence>MSTIDDKKIPAETQPLEDTALADVSGGNDGLPRPRILANDGEQEPDEDGTADFRRPKIIP</sequence>
<accession>A0A6A7Y3E4</accession>
<feature type="compositionally biased region" description="Basic and acidic residues" evidence="1">
    <location>
        <begin position="51"/>
        <end position="60"/>
    </location>
</feature>
<feature type="compositionally biased region" description="Acidic residues" evidence="1">
    <location>
        <begin position="41"/>
        <end position="50"/>
    </location>
</feature>
<dbReference type="RefSeq" id="WP_153482524.1">
    <property type="nucleotide sequence ID" value="NZ_VWNA01000001.1"/>
</dbReference>
<reference evidence="2 3" key="1">
    <citation type="submission" date="2019-09" db="EMBL/GenBank/DDBJ databases">
        <title>Segnochrobactrum spirostomi gen. nov., sp. nov., isolated from the ciliate Spirostomum cf. yagiui and description of a novel family, Segnochrobactraceae fam. nov. within the order Rhizobiales of the class Alphaproteobacteria.</title>
        <authorList>
            <person name="Akter S."/>
            <person name="Shazib S.U.A."/>
            <person name="Shin M.K."/>
        </authorList>
    </citation>
    <scope>NUCLEOTIDE SEQUENCE [LARGE SCALE GENOMIC DNA]</scope>
    <source>
        <strain evidence="2 3">Sp-1</strain>
    </source>
</reference>
<organism evidence="2 3">
    <name type="scientific">Segnochrobactrum spirostomi</name>
    <dbReference type="NCBI Taxonomy" id="2608987"/>
    <lineage>
        <taxon>Bacteria</taxon>
        <taxon>Pseudomonadati</taxon>
        <taxon>Pseudomonadota</taxon>
        <taxon>Alphaproteobacteria</taxon>
        <taxon>Hyphomicrobiales</taxon>
        <taxon>Segnochrobactraceae</taxon>
        <taxon>Segnochrobactrum</taxon>
    </lineage>
</organism>
<evidence type="ECO:0000313" key="3">
    <source>
        <dbReference type="Proteomes" id="UP000332515"/>
    </source>
</evidence>
<protein>
    <submittedName>
        <fullName evidence="2">Uncharacterized protein</fullName>
    </submittedName>
</protein>
<proteinExistence type="predicted"/>
<evidence type="ECO:0000313" key="2">
    <source>
        <dbReference type="EMBL" id="MQT13603.1"/>
    </source>
</evidence>
<feature type="region of interest" description="Disordered" evidence="1">
    <location>
        <begin position="1"/>
        <end position="60"/>
    </location>
</feature>
<dbReference type="Proteomes" id="UP000332515">
    <property type="component" value="Unassembled WGS sequence"/>
</dbReference>
<feature type="compositionally biased region" description="Basic and acidic residues" evidence="1">
    <location>
        <begin position="1"/>
        <end position="10"/>
    </location>
</feature>
<name>A0A6A7Y3E4_9HYPH</name>
<gene>
    <name evidence="2" type="ORF">F0357_13330</name>
</gene>
<keyword evidence="3" id="KW-1185">Reference proteome</keyword>